<dbReference type="EMBL" id="AVQI01000084">
    <property type="protein sequence ID" value="ERJ97680.1"/>
    <property type="molecule type" value="Genomic_DNA"/>
</dbReference>
<dbReference type="PANTHER" id="PTHR30426">
    <property type="entry name" value="4-HYDROXY-3-METHYLBUT-2-ENYL DIPHOSPHATE REDUCTASE"/>
    <property type="match status" value="1"/>
</dbReference>
<dbReference type="RefSeq" id="WP_021330523.1">
    <property type="nucleotide sequence ID" value="NZ_AUZJ01000042.1"/>
</dbReference>
<feature type="binding site" evidence="5">
    <location>
        <position position="195"/>
    </location>
    <ligand>
        <name>[4Fe-4S] cluster</name>
        <dbReference type="ChEBI" id="CHEBI:49883"/>
    </ligand>
</feature>
<dbReference type="GO" id="GO:0046872">
    <property type="term" value="F:metal ion binding"/>
    <property type="evidence" value="ECO:0007669"/>
    <property type="project" value="UniProtKB-KW"/>
</dbReference>
<feature type="binding site" evidence="5">
    <location>
        <position position="225"/>
    </location>
    <ligand>
        <name>isopentenyl diphosphate</name>
        <dbReference type="ChEBI" id="CHEBI:128769"/>
    </ligand>
</feature>
<organism evidence="6 8">
    <name type="scientific">Treponema socranskii subsp. socranskii VPI DR56BR1116 = ATCC 35536</name>
    <dbReference type="NCBI Taxonomy" id="1125725"/>
    <lineage>
        <taxon>Bacteria</taxon>
        <taxon>Pseudomonadati</taxon>
        <taxon>Spirochaetota</taxon>
        <taxon>Spirochaetia</taxon>
        <taxon>Spirochaetales</taxon>
        <taxon>Treponemataceae</taxon>
        <taxon>Treponema</taxon>
    </lineage>
</organism>
<dbReference type="STRING" id="1125725.HMPREF1325_1500"/>
<feature type="binding site" evidence="5">
    <location>
        <position position="12"/>
    </location>
    <ligand>
        <name>[4Fe-4S] cluster</name>
        <dbReference type="ChEBI" id="CHEBI:49883"/>
    </ligand>
</feature>
<feature type="binding site" evidence="5">
    <location>
        <position position="127"/>
    </location>
    <ligand>
        <name>isopentenyl diphosphate</name>
        <dbReference type="ChEBI" id="CHEBI:128769"/>
    </ligand>
</feature>
<evidence type="ECO:0000313" key="6">
    <source>
        <dbReference type="EMBL" id="ERF60471.1"/>
    </source>
</evidence>
<proteinExistence type="inferred from homology"/>
<comment type="pathway">
    <text evidence="5">Isoprenoid biosynthesis; isopentenyl diphosphate biosynthesis via DXP pathway; isopentenyl diphosphate from 1-deoxy-D-xylulose 5-phosphate: step 6/6.</text>
</comment>
<feature type="active site" description="Proton donor" evidence="5">
    <location>
        <position position="129"/>
    </location>
</feature>
<keyword evidence="9" id="KW-1185">Reference proteome</keyword>
<dbReference type="Gene3D" id="3.40.1010.20">
    <property type="entry name" value="4-hydroxy-3-methylbut-2-enyl diphosphate reductase, catalytic domain"/>
    <property type="match status" value="2"/>
</dbReference>
<dbReference type="GO" id="GO:0016114">
    <property type="term" value="P:terpenoid biosynthetic process"/>
    <property type="evidence" value="ECO:0007669"/>
    <property type="project" value="UniProtKB-UniRule"/>
</dbReference>
<dbReference type="Gene3D" id="3.40.50.11270">
    <property type="match status" value="1"/>
</dbReference>
<evidence type="ECO:0000313" key="7">
    <source>
        <dbReference type="EMBL" id="ERJ97680.1"/>
    </source>
</evidence>
<feature type="binding site" evidence="5">
    <location>
        <position position="77"/>
    </location>
    <ligand>
        <name>dimethylallyl diphosphate</name>
        <dbReference type="ChEBI" id="CHEBI:57623"/>
    </ligand>
</feature>
<keyword evidence="1 5" id="KW-0004">4Fe-4S</keyword>
<dbReference type="CDD" id="cd13944">
    <property type="entry name" value="lytB_ispH"/>
    <property type="match status" value="1"/>
</dbReference>
<keyword evidence="3 5" id="KW-0408">Iron</keyword>
<dbReference type="PANTHER" id="PTHR30426:SF0">
    <property type="entry name" value="4-HYDROXY-3-METHYLBUT-2-ENYL DIPHOSPHATE REDUCTASE"/>
    <property type="match status" value="1"/>
</dbReference>
<protein>
    <recommendedName>
        <fullName evidence="5">4-hydroxy-3-methylbut-2-enyl diphosphate reductase</fullName>
        <shortName evidence="5">HMBPP reductase</shortName>
        <ecNumber evidence="5">1.17.7.4</ecNumber>
    </recommendedName>
</protein>
<feature type="binding site" evidence="5">
    <location>
        <position position="266"/>
    </location>
    <ligand>
        <name>isopentenyl diphosphate</name>
        <dbReference type="ChEBI" id="CHEBI:128769"/>
    </ligand>
</feature>
<keyword evidence="2 5" id="KW-0479">Metal-binding</keyword>
<comment type="catalytic activity">
    <reaction evidence="5">
        <text>isopentenyl diphosphate + 2 oxidized [2Fe-2S]-[ferredoxin] + H2O = (2E)-4-hydroxy-3-methylbut-2-enyl diphosphate + 2 reduced [2Fe-2S]-[ferredoxin] + 2 H(+)</text>
        <dbReference type="Rhea" id="RHEA:24488"/>
        <dbReference type="Rhea" id="RHEA-COMP:10000"/>
        <dbReference type="Rhea" id="RHEA-COMP:10001"/>
        <dbReference type="ChEBI" id="CHEBI:15377"/>
        <dbReference type="ChEBI" id="CHEBI:15378"/>
        <dbReference type="ChEBI" id="CHEBI:33737"/>
        <dbReference type="ChEBI" id="CHEBI:33738"/>
        <dbReference type="ChEBI" id="CHEBI:128753"/>
        <dbReference type="ChEBI" id="CHEBI:128769"/>
        <dbReference type="EC" id="1.17.7.4"/>
    </reaction>
</comment>
<feature type="binding site" evidence="5">
    <location>
        <position position="42"/>
    </location>
    <ligand>
        <name>isopentenyl diphosphate</name>
        <dbReference type="ChEBI" id="CHEBI:128769"/>
    </ligand>
</feature>
<keyword evidence="5" id="KW-0414">Isoprene biosynthesis</keyword>
<feature type="binding site" evidence="5">
    <location>
        <position position="167"/>
    </location>
    <ligand>
        <name>(2E)-4-hydroxy-3-methylbut-2-enyl diphosphate</name>
        <dbReference type="ChEBI" id="CHEBI:128753"/>
    </ligand>
</feature>
<dbReference type="GO" id="GO:0051539">
    <property type="term" value="F:4 iron, 4 sulfur cluster binding"/>
    <property type="evidence" value="ECO:0007669"/>
    <property type="project" value="UniProtKB-UniRule"/>
</dbReference>
<feature type="binding site" evidence="5">
    <location>
        <position position="127"/>
    </location>
    <ligand>
        <name>dimethylallyl diphosphate</name>
        <dbReference type="ChEBI" id="CHEBI:57623"/>
    </ligand>
</feature>
<dbReference type="eggNOG" id="COG0761">
    <property type="taxonomic scope" value="Bacteria"/>
</dbReference>
<dbReference type="PATRIC" id="fig|1125725.3.peg.1512"/>
<feature type="binding site" evidence="5">
    <location>
        <position position="266"/>
    </location>
    <ligand>
        <name>dimethylallyl diphosphate</name>
        <dbReference type="ChEBI" id="CHEBI:57623"/>
    </ligand>
</feature>
<dbReference type="GO" id="GO:0050992">
    <property type="term" value="P:dimethylallyl diphosphate biosynthetic process"/>
    <property type="evidence" value="ECO:0007669"/>
    <property type="project" value="UniProtKB-UniRule"/>
</dbReference>
<feature type="binding site" evidence="5">
    <location>
        <position position="127"/>
    </location>
    <ligand>
        <name>(2E)-4-hydroxy-3-methylbut-2-enyl diphosphate</name>
        <dbReference type="ChEBI" id="CHEBI:128753"/>
    </ligand>
</feature>
<dbReference type="HAMAP" id="MF_00191">
    <property type="entry name" value="IspH"/>
    <property type="match status" value="1"/>
</dbReference>
<evidence type="ECO:0000313" key="9">
    <source>
        <dbReference type="Proteomes" id="UP000016646"/>
    </source>
</evidence>
<feature type="binding site" evidence="5">
    <location>
        <position position="225"/>
    </location>
    <ligand>
        <name>(2E)-4-hydroxy-3-methylbut-2-enyl diphosphate</name>
        <dbReference type="ChEBI" id="CHEBI:128753"/>
    </ligand>
</feature>
<feature type="binding site" evidence="5">
    <location>
        <position position="223"/>
    </location>
    <ligand>
        <name>(2E)-4-hydroxy-3-methylbut-2-enyl diphosphate</name>
        <dbReference type="ChEBI" id="CHEBI:128753"/>
    </ligand>
</feature>
<evidence type="ECO:0000313" key="8">
    <source>
        <dbReference type="Proteomes" id="UP000016412"/>
    </source>
</evidence>
<dbReference type="UniPathway" id="UPA00059">
    <property type="reaction ID" value="UER00105"/>
</dbReference>
<dbReference type="EMBL" id="AUZJ01000042">
    <property type="protein sequence ID" value="ERF60471.1"/>
    <property type="molecule type" value="Genomic_DNA"/>
</dbReference>
<dbReference type="NCBIfam" id="TIGR00216">
    <property type="entry name" value="ispH_lytB"/>
    <property type="match status" value="1"/>
</dbReference>
<comment type="cofactor">
    <cofactor evidence="5">
        <name>[4Fe-4S] cluster</name>
        <dbReference type="ChEBI" id="CHEBI:49883"/>
    </cofactor>
    <text evidence="5">Binds 1 [4Fe-4S] cluster per subunit.</text>
</comment>
<evidence type="ECO:0000256" key="4">
    <source>
        <dbReference type="ARBA" id="ARBA00023014"/>
    </source>
</evidence>
<evidence type="ECO:0000256" key="2">
    <source>
        <dbReference type="ARBA" id="ARBA00022723"/>
    </source>
</evidence>
<dbReference type="GO" id="GO:0051745">
    <property type="term" value="F:4-hydroxy-3-methylbut-2-enyl diphosphate reductase activity"/>
    <property type="evidence" value="ECO:0007669"/>
    <property type="project" value="UniProtKB-UniRule"/>
</dbReference>
<evidence type="ECO:0000256" key="1">
    <source>
        <dbReference type="ARBA" id="ARBA00022485"/>
    </source>
</evidence>
<comment type="similarity">
    <text evidence="5">Belongs to the IspH family.</text>
</comment>
<dbReference type="EC" id="1.17.7.4" evidence="5"/>
<feature type="binding site" evidence="5">
    <location>
        <position position="266"/>
    </location>
    <ligand>
        <name>(2E)-4-hydroxy-3-methylbut-2-enyl diphosphate</name>
        <dbReference type="ChEBI" id="CHEBI:128753"/>
    </ligand>
</feature>
<evidence type="ECO:0000256" key="5">
    <source>
        <dbReference type="HAMAP-Rule" id="MF_00191"/>
    </source>
</evidence>
<dbReference type="Proteomes" id="UP000016412">
    <property type="component" value="Unassembled WGS sequence"/>
</dbReference>
<feature type="binding site" evidence="5">
    <location>
        <position position="77"/>
    </location>
    <ligand>
        <name>(2E)-4-hydroxy-3-methylbut-2-enyl diphosphate</name>
        <dbReference type="ChEBI" id="CHEBI:128753"/>
    </ligand>
</feature>
<comment type="caution">
    <text evidence="6">The sequence shown here is derived from an EMBL/GenBank/DDBJ whole genome shotgun (WGS) entry which is preliminary data.</text>
</comment>
<feature type="binding site" evidence="5">
    <location>
        <position position="42"/>
    </location>
    <ligand>
        <name>(2E)-4-hydroxy-3-methylbut-2-enyl diphosphate</name>
        <dbReference type="ChEBI" id="CHEBI:128753"/>
    </ligand>
</feature>
<comment type="function">
    <text evidence="5">Catalyzes the conversion of 1-hydroxy-2-methyl-2-(E)-butenyl 4-diphosphate (HMBPP) into a mixture of isopentenyl diphosphate (IPP) and dimethylallyl diphosphate (DMAPP). Acts in the terminal step of the DOXP/MEP pathway for isoprenoid precursor biosynthesis.</text>
</comment>
<feature type="binding site" evidence="5">
    <location>
        <position position="223"/>
    </location>
    <ligand>
        <name>isopentenyl diphosphate</name>
        <dbReference type="ChEBI" id="CHEBI:128769"/>
    </ligand>
</feature>
<dbReference type="GO" id="GO:0019288">
    <property type="term" value="P:isopentenyl diphosphate biosynthetic process, methylerythritol 4-phosphate pathway"/>
    <property type="evidence" value="ECO:0007669"/>
    <property type="project" value="UniProtKB-UniRule"/>
</dbReference>
<feature type="binding site" evidence="5">
    <location>
        <position position="77"/>
    </location>
    <ligand>
        <name>isopentenyl diphosphate</name>
        <dbReference type="ChEBI" id="CHEBI:128769"/>
    </ligand>
</feature>
<dbReference type="OrthoDB" id="9777362at2"/>
<accession>U2KZZ9</accession>
<dbReference type="Proteomes" id="UP000016646">
    <property type="component" value="Unassembled WGS sequence"/>
</dbReference>
<keyword evidence="5 6" id="KW-0560">Oxidoreductase</keyword>
<name>U2KZZ9_TRESO</name>
<comment type="catalytic activity">
    <reaction evidence="5">
        <text>dimethylallyl diphosphate + 2 oxidized [2Fe-2S]-[ferredoxin] + H2O = (2E)-4-hydroxy-3-methylbut-2-enyl diphosphate + 2 reduced [2Fe-2S]-[ferredoxin] + 2 H(+)</text>
        <dbReference type="Rhea" id="RHEA:24825"/>
        <dbReference type="Rhea" id="RHEA-COMP:10000"/>
        <dbReference type="Rhea" id="RHEA-COMP:10001"/>
        <dbReference type="ChEBI" id="CHEBI:15377"/>
        <dbReference type="ChEBI" id="CHEBI:15378"/>
        <dbReference type="ChEBI" id="CHEBI:33737"/>
        <dbReference type="ChEBI" id="CHEBI:33738"/>
        <dbReference type="ChEBI" id="CHEBI:57623"/>
        <dbReference type="ChEBI" id="CHEBI:128753"/>
        <dbReference type="EC" id="1.17.7.4"/>
    </reaction>
</comment>
<gene>
    <name evidence="5 6" type="primary">ispH</name>
    <name evidence="7" type="ORF">HMPREF0860_0494</name>
    <name evidence="6" type="ORF">HMPREF1325_1500</name>
</gene>
<dbReference type="InterPro" id="IPR003451">
    <property type="entry name" value="LytB/IspH"/>
</dbReference>
<sequence>MTVIRSDVLGCCFGVRHALDAAQRAISDNPGKKVYTLGPLIHNRLALEVLEKQGLTVLGENDAEKAEYGSVVIIRAHGVPPETIETLQRRNCTVVDATCTRVTESQKLAASSAQKGCTVLFAGDEKHGEVAGIAGYAKERFVLVQNAEKAETLSLSENEKAVLLSQTTFSKTEFEKIAKLLRRKCPSLTVIHTICPATKARQDALLKLCPDVDGVLVVGGKNSANTKRLLLAARAQSCRADLIETADEIPSDYFKMERVGITAGASTPDYIIDEVEAALKSGSDA</sequence>
<feature type="binding site" evidence="5">
    <location>
        <position position="225"/>
    </location>
    <ligand>
        <name>dimethylallyl diphosphate</name>
        <dbReference type="ChEBI" id="CHEBI:57623"/>
    </ligand>
</feature>
<dbReference type="AlphaFoldDB" id="U2KZZ9"/>
<evidence type="ECO:0000256" key="3">
    <source>
        <dbReference type="ARBA" id="ARBA00023004"/>
    </source>
</evidence>
<reference evidence="8 9" key="1">
    <citation type="submission" date="2013-08" db="EMBL/GenBank/DDBJ databases">
        <authorList>
            <person name="Durkin A.S."/>
            <person name="Haft D.R."/>
            <person name="McCorrison J."/>
            <person name="Torralba M."/>
            <person name="Gillis M."/>
            <person name="Haft D.H."/>
            <person name="Methe B."/>
            <person name="Sutton G."/>
            <person name="Nelson K.E."/>
        </authorList>
    </citation>
    <scope>NUCLEOTIDE SEQUENCE [LARGE SCALE GENOMIC DNA]</scope>
    <source>
        <strain evidence="7 9">ATCC 35536</strain>
        <strain evidence="6 8">VPI DR56BR1116</strain>
    </source>
</reference>
<keyword evidence="4 5" id="KW-0411">Iron-sulfur</keyword>
<feature type="binding site" evidence="5">
    <location>
        <position position="99"/>
    </location>
    <ligand>
        <name>[4Fe-4S] cluster</name>
        <dbReference type="ChEBI" id="CHEBI:49883"/>
    </ligand>
</feature>
<feature type="binding site" evidence="5">
    <location>
        <position position="42"/>
    </location>
    <ligand>
        <name>dimethylallyl diphosphate</name>
        <dbReference type="ChEBI" id="CHEBI:57623"/>
    </ligand>
</feature>
<comment type="caution">
    <text evidence="5">Lacks conserved residue(s) required for the propagation of feature annotation.</text>
</comment>
<dbReference type="UniPathway" id="UPA00056">
    <property type="reaction ID" value="UER00097"/>
</dbReference>
<dbReference type="Pfam" id="PF02401">
    <property type="entry name" value="LYTB"/>
    <property type="match status" value="1"/>
</dbReference>
<feature type="binding site" evidence="5">
    <location>
        <position position="223"/>
    </location>
    <ligand>
        <name>dimethylallyl diphosphate</name>
        <dbReference type="ChEBI" id="CHEBI:57623"/>
    </ligand>
</feature>
<comment type="pathway">
    <text evidence="5">Isoprenoid biosynthesis; dimethylallyl diphosphate biosynthesis; dimethylallyl diphosphate from (2E)-4-hydroxy-3-methylbutenyl diphosphate: step 1/1.</text>
</comment>